<gene>
    <name evidence="1" type="ORF">Clopa_1946</name>
</gene>
<dbReference type="STRING" id="86416.Clopa_1946"/>
<evidence type="ECO:0000313" key="2">
    <source>
        <dbReference type="Proteomes" id="UP000013523"/>
    </source>
</evidence>
<name>R4K558_CLOPA</name>
<dbReference type="Pfam" id="PF01161">
    <property type="entry name" value="PBP"/>
    <property type="match status" value="1"/>
</dbReference>
<proteinExistence type="predicted"/>
<reference evidence="1 2" key="1">
    <citation type="submission" date="2012-01" db="EMBL/GenBank/DDBJ databases">
        <title>Complete sequence of chromosome of Clostridium pasteurianum BC1.</title>
        <authorList>
            <consortium name="US DOE Joint Genome Institute"/>
            <person name="Lucas S."/>
            <person name="Han J."/>
            <person name="Lapidus A."/>
            <person name="Cheng J.-F."/>
            <person name="Goodwin L."/>
            <person name="Pitluck S."/>
            <person name="Peters L."/>
            <person name="Mikhailova N."/>
            <person name="Teshima H."/>
            <person name="Detter J.C."/>
            <person name="Han C."/>
            <person name="Tapia R."/>
            <person name="Land M."/>
            <person name="Hauser L."/>
            <person name="Kyrpides N."/>
            <person name="Ivanova N."/>
            <person name="Pagani I."/>
            <person name="Dunn J."/>
            <person name="Taghavi S."/>
            <person name="Francis A."/>
            <person name="van der Lelie D."/>
            <person name="Woyke T."/>
        </authorList>
    </citation>
    <scope>NUCLEOTIDE SEQUENCE [LARGE SCALE GENOMIC DNA]</scope>
    <source>
        <strain evidence="1 2">BC1</strain>
    </source>
</reference>
<organism evidence="1 2">
    <name type="scientific">Clostridium pasteurianum BC1</name>
    <dbReference type="NCBI Taxonomy" id="86416"/>
    <lineage>
        <taxon>Bacteria</taxon>
        <taxon>Bacillati</taxon>
        <taxon>Bacillota</taxon>
        <taxon>Clostridia</taxon>
        <taxon>Eubacteriales</taxon>
        <taxon>Clostridiaceae</taxon>
        <taxon>Clostridium</taxon>
    </lineage>
</organism>
<keyword evidence="2" id="KW-1185">Reference proteome</keyword>
<dbReference type="Proteomes" id="UP000013523">
    <property type="component" value="Chromosome"/>
</dbReference>
<dbReference type="OrthoDB" id="9797506at2"/>
<dbReference type="RefSeq" id="WP_015615159.1">
    <property type="nucleotide sequence ID" value="NC_021182.1"/>
</dbReference>
<dbReference type="SUPFAM" id="SSF49777">
    <property type="entry name" value="PEBP-like"/>
    <property type="match status" value="1"/>
</dbReference>
<dbReference type="NCBIfam" id="TIGR00481">
    <property type="entry name" value="YbhB/YbcL family Raf kinase inhibitor-like protein"/>
    <property type="match status" value="1"/>
</dbReference>
<dbReference type="EMBL" id="CP003261">
    <property type="protein sequence ID" value="AGK96841.1"/>
    <property type="molecule type" value="Genomic_DNA"/>
</dbReference>
<sequence length="165" mass="18544">MKVTSSGIINDIIEDKYGKRGTQFNEANIPTYSLPIKIENSPKGTVSYALILEDKDAVPVCGFSWIHWIAANITKTEIEENESILKNDFVQGLNSWCGAITKVDKKLAIGYGGMTPPDKPHIYELHVFALKDKLDLQEGFYMNELYKAMDGYILEQTTLKGCYVN</sequence>
<dbReference type="InterPro" id="IPR005247">
    <property type="entry name" value="YbhB_YbcL/LppC-like"/>
</dbReference>
<dbReference type="KEGG" id="cpas:Clopa_1946"/>
<dbReference type="InterPro" id="IPR008914">
    <property type="entry name" value="PEBP"/>
</dbReference>
<dbReference type="Gene3D" id="3.90.280.10">
    <property type="entry name" value="PEBP-like"/>
    <property type="match status" value="1"/>
</dbReference>
<dbReference type="InterPro" id="IPR036610">
    <property type="entry name" value="PEBP-like_sf"/>
</dbReference>
<dbReference type="HOGENOM" id="CLU_083918_4_1_9"/>
<dbReference type="PATRIC" id="fig|86416.3.peg.1915"/>
<accession>R4K558</accession>
<evidence type="ECO:0000313" key="1">
    <source>
        <dbReference type="EMBL" id="AGK96841.1"/>
    </source>
</evidence>
<dbReference type="CDD" id="cd00865">
    <property type="entry name" value="PEBP_bact_arch"/>
    <property type="match status" value="1"/>
</dbReference>
<dbReference type="AlphaFoldDB" id="R4K558"/>
<dbReference type="eggNOG" id="COG1881">
    <property type="taxonomic scope" value="Bacteria"/>
</dbReference>
<protein>
    <submittedName>
        <fullName evidence="1">Raf kinase inhibitor-like protein, YbhB/YbcL family</fullName>
    </submittedName>
</protein>